<evidence type="ECO:0000256" key="10">
    <source>
        <dbReference type="ARBA" id="ARBA00048743"/>
    </source>
</evidence>
<accession>A0ABU9GHA7</accession>
<keyword evidence="5 11" id="KW-0545">Nucleotide biosynthesis</keyword>
<dbReference type="InterPro" id="IPR018094">
    <property type="entry name" value="Thymidylate_kinase"/>
</dbReference>
<evidence type="ECO:0000259" key="13">
    <source>
        <dbReference type="Pfam" id="PF02223"/>
    </source>
</evidence>
<feature type="region of interest" description="Disordered" evidence="12">
    <location>
        <begin position="1"/>
        <end position="27"/>
    </location>
</feature>
<evidence type="ECO:0000256" key="9">
    <source>
        <dbReference type="ARBA" id="ARBA00029962"/>
    </source>
</evidence>
<dbReference type="CDD" id="cd01672">
    <property type="entry name" value="TMPK"/>
    <property type="match status" value="1"/>
</dbReference>
<evidence type="ECO:0000256" key="4">
    <source>
        <dbReference type="ARBA" id="ARBA00022679"/>
    </source>
</evidence>
<sequence>MSSRPSAASTTSSRHIPPLEVSPSTGRFITLEGGEGVGKSTNVAFVVAELEAHGIEVVRTREPGGSERAEAIRRLLLDPAPAEALSDDAELLLMFAARAQHLAATIRPALERGAWVVCDRFTDATFAYQGGGRGLPLADITTLEALVQKGLQPDLTLLLDMPVEAARGRLAARRAETGEGADRIEQEAEQFFEAVRVGYHQRRDADPERFATINADQSLAEVQAEIAGVLSARIAAWQAGETA</sequence>
<comment type="function">
    <text evidence="11">Phosphorylation of dTMP to form dTDP in both de novo and salvage pathways of dTTP synthesis.</text>
</comment>
<comment type="similarity">
    <text evidence="1 11">Belongs to the thymidylate kinase family.</text>
</comment>
<dbReference type="GO" id="GO:0004798">
    <property type="term" value="F:dTMP kinase activity"/>
    <property type="evidence" value="ECO:0007669"/>
    <property type="project" value="UniProtKB-EC"/>
</dbReference>
<evidence type="ECO:0000256" key="8">
    <source>
        <dbReference type="ARBA" id="ARBA00022840"/>
    </source>
</evidence>
<dbReference type="InterPro" id="IPR039430">
    <property type="entry name" value="Thymidylate_kin-like_dom"/>
</dbReference>
<dbReference type="EMBL" id="JBAKAP010000009">
    <property type="protein sequence ID" value="MEL0617102.1"/>
    <property type="molecule type" value="Genomic_DNA"/>
</dbReference>
<dbReference type="PANTHER" id="PTHR10344:SF4">
    <property type="entry name" value="UMP-CMP KINASE 2, MITOCHONDRIAL"/>
    <property type="match status" value="1"/>
</dbReference>
<comment type="caution">
    <text evidence="14">The sequence shown here is derived from an EMBL/GenBank/DDBJ whole genome shotgun (WGS) entry which is preliminary data.</text>
</comment>
<organism evidence="14 15">
    <name type="scientific">Cobetia marina</name>
    <name type="common">Deleya marina</name>
    <dbReference type="NCBI Taxonomy" id="28258"/>
    <lineage>
        <taxon>Bacteria</taxon>
        <taxon>Pseudomonadati</taxon>
        <taxon>Pseudomonadota</taxon>
        <taxon>Gammaproteobacteria</taxon>
        <taxon>Oceanospirillales</taxon>
        <taxon>Halomonadaceae</taxon>
        <taxon>Cobetia</taxon>
    </lineage>
</organism>
<evidence type="ECO:0000256" key="6">
    <source>
        <dbReference type="ARBA" id="ARBA00022741"/>
    </source>
</evidence>
<evidence type="ECO:0000256" key="7">
    <source>
        <dbReference type="ARBA" id="ARBA00022777"/>
    </source>
</evidence>
<evidence type="ECO:0000256" key="3">
    <source>
        <dbReference type="ARBA" id="ARBA00017144"/>
    </source>
</evidence>
<feature type="compositionally biased region" description="Low complexity" evidence="12">
    <location>
        <begin position="1"/>
        <end position="14"/>
    </location>
</feature>
<gene>
    <name evidence="11 14" type="primary">tmk</name>
    <name evidence="14" type="ORF">V6243_09660</name>
</gene>
<keyword evidence="6 11" id="KW-0547">Nucleotide-binding</keyword>
<evidence type="ECO:0000313" key="15">
    <source>
        <dbReference type="Proteomes" id="UP001378242"/>
    </source>
</evidence>
<evidence type="ECO:0000256" key="1">
    <source>
        <dbReference type="ARBA" id="ARBA00009776"/>
    </source>
</evidence>
<keyword evidence="15" id="KW-1185">Reference proteome</keyword>
<feature type="binding site" evidence="11">
    <location>
        <begin position="33"/>
        <end position="40"/>
    </location>
    <ligand>
        <name>ATP</name>
        <dbReference type="ChEBI" id="CHEBI:30616"/>
    </ligand>
</feature>
<evidence type="ECO:0000256" key="2">
    <source>
        <dbReference type="ARBA" id="ARBA00012980"/>
    </source>
</evidence>
<keyword evidence="4 11" id="KW-0808">Transferase</keyword>
<keyword evidence="7 11" id="KW-0418">Kinase</keyword>
<evidence type="ECO:0000313" key="14">
    <source>
        <dbReference type="EMBL" id="MEL0617102.1"/>
    </source>
</evidence>
<keyword evidence="8 11" id="KW-0067">ATP-binding</keyword>
<feature type="domain" description="Thymidylate kinase-like" evidence="13">
    <location>
        <begin position="31"/>
        <end position="226"/>
    </location>
</feature>
<name>A0ABU9GHA7_COBMA</name>
<dbReference type="RefSeq" id="WP_341542427.1">
    <property type="nucleotide sequence ID" value="NZ_JBAKAP010000009.1"/>
</dbReference>
<proteinExistence type="inferred from homology"/>
<dbReference type="InterPro" id="IPR027417">
    <property type="entry name" value="P-loop_NTPase"/>
</dbReference>
<dbReference type="EC" id="2.7.4.9" evidence="2 11"/>
<dbReference type="HAMAP" id="MF_00165">
    <property type="entry name" value="Thymidylate_kinase"/>
    <property type="match status" value="1"/>
</dbReference>
<reference evidence="14 15" key="1">
    <citation type="submission" date="2024-02" db="EMBL/GenBank/DDBJ databases">
        <title>Bacteria isolated from the canopy kelp, Nereocystis luetkeana.</title>
        <authorList>
            <person name="Pfister C.A."/>
            <person name="Younker I.T."/>
            <person name="Light S.H."/>
        </authorList>
    </citation>
    <scope>NUCLEOTIDE SEQUENCE [LARGE SCALE GENOMIC DNA]</scope>
    <source>
        <strain evidence="14 15">TI.5.07</strain>
    </source>
</reference>
<comment type="catalytic activity">
    <reaction evidence="10 11">
        <text>dTMP + ATP = dTDP + ADP</text>
        <dbReference type="Rhea" id="RHEA:13517"/>
        <dbReference type="ChEBI" id="CHEBI:30616"/>
        <dbReference type="ChEBI" id="CHEBI:58369"/>
        <dbReference type="ChEBI" id="CHEBI:63528"/>
        <dbReference type="ChEBI" id="CHEBI:456216"/>
        <dbReference type="EC" id="2.7.4.9"/>
    </reaction>
</comment>
<dbReference type="Gene3D" id="3.40.50.300">
    <property type="entry name" value="P-loop containing nucleotide triphosphate hydrolases"/>
    <property type="match status" value="1"/>
</dbReference>
<dbReference type="SUPFAM" id="SSF52540">
    <property type="entry name" value="P-loop containing nucleoside triphosphate hydrolases"/>
    <property type="match status" value="1"/>
</dbReference>
<evidence type="ECO:0000256" key="12">
    <source>
        <dbReference type="SAM" id="MobiDB-lite"/>
    </source>
</evidence>
<dbReference type="Proteomes" id="UP001378242">
    <property type="component" value="Unassembled WGS sequence"/>
</dbReference>
<evidence type="ECO:0000256" key="11">
    <source>
        <dbReference type="HAMAP-Rule" id="MF_00165"/>
    </source>
</evidence>
<dbReference type="Pfam" id="PF02223">
    <property type="entry name" value="Thymidylate_kin"/>
    <property type="match status" value="1"/>
</dbReference>
<dbReference type="NCBIfam" id="TIGR00041">
    <property type="entry name" value="DTMP_kinase"/>
    <property type="match status" value="1"/>
</dbReference>
<dbReference type="PANTHER" id="PTHR10344">
    <property type="entry name" value="THYMIDYLATE KINASE"/>
    <property type="match status" value="1"/>
</dbReference>
<evidence type="ECO:0000256" key="5">
    <source>
        <dbReference type="ARBA" id="ARBA00022727"/>
    </source>
</evidence>
<protein>
    <recommendedName>
        <fullName evidence="3 11">Thymidylate kinase</fullName>
        <ecNumber evidence="2 11">2.7.4.9</ecNumber>
    </recommendedName>
    <alternativeName>
        <fullName evidence="9 11">dTMP kinase</fullName>
    </alternativeName>
</protein>